<keyword evidence="2" id="KW-1185">Reference proteome</keyword>
<evidence type="ECO:0000313" key="2">
    <source>
        <dbReference type="Proteomes" id="UP000652153"/>
    </source>
</evidence>
<dbReference type="Proteomes" id="UP000652153">
    <property type="component" value="Unassembled WGS sequence"/>
</dbReference>
<dbReference type="EMBL" id="BMFU01000009">
    <property type="protein sequence ID" value="GGH66535.1"/>
    <property type="molecule type" value="Genomic_DNA"/>
</dbReference>
<dbReference type="Pfam" id="PF08713">
    <property type="entry name" value="DNA_alkylation"/>
    <property type="match status" value="1"/>
</dbReference>
<accession>A0ABQ1ZKK2</accession>
<dbReference type="SUPFAM" id="SSF48371">
    <property type="entry name" value="ARM repeat"/>
    <property type="match status" value="1"/>
</dbReference>
<organism evidence="1 2">
    <name type="scientific">Paenibacillus silvae</name>
    <dbReference type="NCBI Taxonomy" id="1325358"/>
    <lineage>
        <taxon>Bacteria</taxon>
        <taxon>Bacillati</taxon>
        <taxon>Bacillota</taxon>
        <taxon>Bacilli</taxon>
        <taxon>Bacillales</taxon>
        <taxon>Paenibacillaceae</taxon>
        <taxon>Paenibacillus</taxon>
    </lineage>
</organism>
<dbReference type="RefSeq" id="WP_188594099.1">
    <property type="nucleotide sequence ID" value="NZ_BMFU01000009.1"/>
</dbReference>
<sequence length="278" mass="32076">MNDHSDVTIPEDILLRKGARKAAEIPAHIHRLLQSGTIESVNLTEWLAVNHVLLLEQITRELEVPVSTREVTARLGKKDEQRIMKVIPEIGRQWLKYMEKRSEQENKQLFNFLAKHRSDSVRCWAAYIIGLHPELHVTEKLEQIRAFAADHHFGVREIAWMAVRDSIRADLSAALQALIPWSTDPDPMIRRFAIESTRPRGVWAKHIQPLKENPALALPLLSAVKSDDHLYVQNSVSNWLNDASKTTPEWVRQVCADWIEQSDTRYTQRIVKRGQRSI</sequence>
<proteinExistence type="predicted"/>
<dbReference type="InterPro" id="IPR014825">
    <property type="entry name" value="DNA_alkylation"/>
</dbReference>
<dbReference type="Gene3D" id="1.25.40.290">
    <property type="entry name" value="ARM repeat domains"/>
    <property type="match status" value="1"/>
</dbReference>
<evidence type="ECO:0000313" key="1">
    <source>
        <dbReference type="EMBL" id="GGH66535.1"/>
    </source>
</evidence>
<protein>
    <submittedName>
        <fullName evidence="1">DNA alkylation repair protein</fullName>
    </submittedName>
</protein>
<comment type="caution">
    <text evidence="1">The sequence shown here is derived from an EMBL/GenBank/DDBJ whole genome shotgun (WGS) entry which is preliminary data.</text>
</comment>
<dbReference type="InterPro" id="IPR016024">
    <property type="entry name" value="ARM-type_fold"/>
</dbReference>
<reference evidence="2" key="1">
    <citation type="journal article" date="2019" name="Int. J. Syst. Evol. Microbiol.">
        <title>The Global Catalogue of Microorganisms (GCM) 10K type strain sequencing project: providing services to taxonomists for standard genome sequencing and annotation.</title>
        <authorList>
            <consortium name="The Broad Institute Genomics Platform"/>
            <consortium name="The Broad Institute Genome Sequencing Center for Infectious Disease"/>
            <person name="Wu L."/>
            <person name="Ma J."/>
        </authorList>
    </citation>
    <scope>NUCLEOTIDE SEQUENCE [LARGE SCALE GENOMIC DNA]</scope>
    <source>
        <strain evidence="2">CGMCC 1.12770</strain>
    </source>
</reference>
<name>A0ABQ1ZKK2_9BACL</name>
<gene>
    <name evidence="1" type="ORF">GCM10008014_47030</name>
</gene>